<comment type="caution">
    <text evidence="2">The sequence shown here is derived from an EMBL/GenBank/DDBJ whole genome shotgun (WGS) entry which is preliminary data.</text>
</comment>
<feature type="domain" description="AB hydrolase-1" evidence="1">
    <location>
        <begin position="28"/>
        <end position="257"/>
    </location>
</feature>
<dbReference type="InterPro" id="IPR000073">
    <property type="entry name" value="AB_hydrolase_1"/>
</dbReference>
<dbReference type="PRINTS" id="PR00111">
    <property type="entry name" value="ABHYDROLASE"/>
</dbReference>
<dbReference type="PANTHER" id="PTHR46438">
    <property type="entry name" value="ALPHA/BETA-HYDROLASES SUPERFAMILY PROTEIN"/>
    <property type="match status" value="1"/>
</dbReference>
<dbReference type="InterPro" id="IPR000639">
    <property type="entry name" value="Epox_hydrolase-like"/>
</dbReference>
<proteinExistence type="predicted"/>
<name>A0A498DD72_9BACI</name>
<sequence>MGKSNYSETYININGVNIYCEYILNGKPPIVLIHGYLSSTYTFNKIIPLLENHFSIIAMDLPGFGKSEKSLSFFYSYHNYAQVVAACIDYFNLDGVTLVGHSMGGQIALYTARIIPEKVKKLILVCSSGYLKGANRLMRYCSYLPLFHQAVQRRIKRSSVKESLKNVFYDISLMTEDHIREFTRPLKEKNFSRSLIRLLRHREGDLTSEQLKEIDIPTLLLWGEEDKVVPVSVGHRLVNDLPKAELITYEKTGHLLTEEIPSAIFENILSYHRSEMGV</sequence>
<accession>A0A498DD72</accession>
<dbReference type="AlphaFoldDB" id="A0A498DD72"/>
<protein>
    <submittedName>
        <fullName evidence="2">Alpha/beta hydrolase</fullName>
    </submittedName>
</protein>
<dbReference type="RefSeq" id="WP_121525054.1">
    <property type="nucleotide sequence ID" value="NZ_RCHR01000012.1"/>
</dbReference>
<evidence type="ECO:0000313" key="3">
    <source>
        <dbReference type="Proteomes" id="UP000270219"/>
    </source>
</evidence>
<evidence type="ECO:0000313" key="2">
    <source>
        <dbReference type="EMBL" id="RLL40391.1"/>
    </source>
</evidence>
<gene>
    <name evidence="2" type="ORF">D8M04_19330</name>
</gene>
<dbReference type="Gene3D" id="3.40.50.1820">
    <property type="entry name" value="alpha/beta hydrolase"/>
    <property type="match status" value="1"/>
</dbReference>
<dbReference type="PANTHER" id="PTHR46438:SF11">
    <property type="entry name" value="LIPASE-RELATED"/>
    <property type="match status" value="1"/>
</dbReference>
<reference evidence="2 3" key="1">
    <citation type="submission" date="2018-10" db="EMBL/GenBank/DDBJ databases">
        <title>Oceanobacillus sp. YLB-02 draft genome.</title>
        <authorList>
            <person name="Yu L."/>
        </authorList>
    </citation>
    <scope>NUCLEOTIDE SEQUENCE [LARGE SCALE GENOMIC DNA]</scope>
    <source>
        <strain evidence="2 3">YLB-02</strain>
    </source>
</reference>
<dbReference type="InterPro" id="IPR029058">
    <property type="entry name" value="AB_hydrolase_fold"/>
</dbReference>
<organism evidence="2 3">
    <name type="scientific">Oceanobacillus piezotolerans</name>
    <dbReference type="NCBI Taxonomy" id="2448030"/>
    <lineage>
        <taxon>Bacteria</taxon>
        <taxon>Bacillati</taxon>
        <taxon>Bacillota</taxon>
        <taxon>Bacilli</taxon>
        <taxon>Bacillales</taxon>
        <taxon>Bacillaceae</taxon>
        <taxon>Oceanobacillus</taxon>
    </lineage>
</organism>
<dbReference type="Proteomes" id="UP000270219">
    <property type="component" value="Unassembled WGS sequence"/>
</dbReference>
<dbReference type="SUPFAM" id="SSF53474">
    <property type="entry name" value="alpha/beta-Hydrolases"/>
    <property type="match status" value="1"/>
</dbReference>
<dbReference type="OrthoDB" id="9808398at2"/>
<dbReference type="EMBL" id="RCHR01000012">
    <property type="protein sequence ID" value="RLL40391.1"/>
    <property type="molecule type" value="Genomic_DNA"/>
</dbReference>
<dbReference type="PRINTS" id="PR00412">
    <property type="entry name" value="EPOXHYDRLASE"/>
</dbReference>
<dbReference type="GO" id="GO:0016787">
    <property type="term" value="F:hydrolase activity"/>
    <property type="evidence" value="ECO:0007669"/>
    <property type="project" value="UniProtKB-KW"/>
</dbReference>
<keyword evidence="2" id="KW-0378">Hydrolase</keyword>
<dbReference type="Pfam" id="PF00561">
    <property type="entry name" value="Abhydrolase_1"/>
    <property type="match status" value="1"/>
</dbReference>
<evidence type="ECO:0000259" key="1">
    <source>
        <dbReference type="Pfam" id="PF00561"/>
    </source>
</evidence>
<keyword evidence="3" id="KW-1185">Reference proteome</keyword>